<reference evidence="2" key="1">
    <citation type="journal article" date="2023" name="IScience">
        <title>Live-bearing cockroach genome reveals convergent evolutionary mechanisms linked to viviparity in insects and beyond.</title>
        <authorList>
            <person name="Fouks B."/>
            <person name="Harrison M.C."/>
            <person name="Mikhailova A.A."/>
            <person name="Marchal E."/>
            <person name="English S."/>
            <person name="Carruthers M."/>
            <person name="Jennings E.C."/>
            <person name="Chiamaka E.L."/>
            <person name="Frigard R.A."/>
            <person name="Pippel M."/>
            <person name="Attardo G.M."/>
            <person name="Benoit J.B."/>
            <person name="Bornberg-Bauer E."/>
            <person name="Tobe S.S."/>
        </authorList>
    </citation>
    <scope>NUCLEOTIDE SEQUENCE</scope>
    <source>
        <strain evidence="2">Stay&amp;Tobe</strain>
    </source>
</reference>
<feature type="non-terminal residue" evidence="2">
    <location>
        <position position="149"/>
    </location>
</feature>
<dbReference type="EMBL" id="JASPKZ010007262">
    <property type="protein sequence ID" value="KAJ9585556.1"/>
    <property type="molecule type" value="Genomic_DNA"/>
</dbReference>
<gene>
    <name evidence="2" type="ORF">L9F63_002673</name>
</gene>
<keyword evidence="3" id="KW-1185">Reference proteome</keyword>
<comment type="caution">
    <text evidence="2">The sequence shown here is derived from an EMBL/GenBank/DDBJ whole genome shotgun (WGS) entry which is preliminary data.</text>
</comment>
<feature type="non-terminal residue" evidence="2">
    <location>
        <position position="1"/>
    </location>
</feature>
<feature type="transmembrane region" description="Helical" evidence="1">
    <location>
        <begin position="116"/>
        <end position="137"/>
    </location>
</feature>
<dbReference type="AlphaFoldDB" id="A0AAD7ZS92"/>
<name>A0AAD7ZS92_DIPPU</name>
<sequence length="149" mass="17401">TCCTLLTMHFKPMVPHIWYECLEVLSLQLMLRVMIFMFYLVTFMFMSLMGIIRCRVVFYSIQQEQHMITLEQLVTQILCLVDDLQMFVMSPAAVTLEQVLISWEVLDVTAMTLEQMFMLVALSALSNLSVCSFVNYVRVFVTCYNDFDT</sequence>
<protein>
    <submittedName>
        <fullName evidence="2">Uncharacterized protein</fullName>
    </submittedName>
</protein>
<proteinExistence type="predicted"/>
<keyword evidence="1" id="KW-0812">Transmembrane</keyword>
<feature type="transmembrane region" description="Helical" evidence="1">
    <location>
        <begin position="29"/>
        <end position="52"/>
    </location>
</feature>
<evidence type="ECO:0000256" key="1">
    <source>
        <dbReference type="SAM" id="Phobius"/>
    </source>
</evidence>
<dbReference type="Proteomes" id="UP001233999">
    <property type="component" value="Unassembled WGS sequence"/>
</dbReference>
<evidence type="ECO:0000313" key="3">
    <source>
        <dbReference type="Proteomes" id="UP001233999"/>
    </source>
</evidence>
<evidence type="ECO:0000313" key="2">
    <source>
        <dbReference type="EMBL" id="KAJ9585556.1"/>
    </source>
</evidence>
<reference evidence="2" key="2">
    <citation type="submission" date="2023-05" db="EMBL/GenBank/DDBJ databases">
        <authorList>
            <person name="Fouks B."/>
        </authorList>
    </citation>
    <scope>NUCLEOTIDE SEQUENCE</scope>
    <source>
        <strain evidence="2">Stay&amp;Tobe</strain>
        <tissue evidence="2">Testes</tissue>
    </source>
</reference>
<accession>A0AAD7ZS92</accession>
<keyword evidence="1" id="KW-0472">Membrane</keyword>
<organism evidence="2 3">
    <name type="scientific">Diploptera punctata</name>
    <name type="common">Pacific beetle cockroach</name>
    <dbReference type="NCBI Taxonomy" id="6984"/>
    <lineage>
        <taxon>Eukaryota</taxon>
        <taxon>Metazoa</taxon>
        <taxon>Ecdysozoa</taxon>
        <taxon>Arthropoda</taxon>
        <taxon>Hexapoda</taxon>
        <taxon>Insecta</taxon>
        <taxon>Pterygota</taxon>
        <taxon>Neoptera</taxon>
        <taxon>Polyneoptera</taxon>
        <taxon>Dictyoptera</taxon>
        <taxon>Blattodea</taxon>
        <taxon>Blaberoidea</taxon>
        <taxon>Blaberidae</taxon>
        <taxon>Diplopterinae</taxon>
        <taxon>Diploptera</taxon>
    </lineage>
</organism>
<keyword evidence="1" id="KW-1133">Transmembrane helix</keyword>